<evidence type="ECO:0000313" key="3">
    <source>
        <dbReference type="Proteomes" id="UP001381693"/>
    </source>
</evidence>
<gene>
    <name evidence="2" type="ORF">SK128_020552</name>
</gene>
<dbReference type="EMBL" id="JAXCGZ010009451">
    <property type="protein sequence ID" value="KAK7077234.1"/>
    <property type="molecule type" value="Genomic_DNA"/>
</dbReference>
<evidence type="ECO:0000259" key="1">
    <source>
        <dbReference type="Pfam" id="PF13383"/>
    </source>
</evidence>
<protein>
    <recommendedName>
        <fullName evidence="1">Methyltransferase domain-containing protein</fullName>
    </recommendedName>
</protein>
<dbReference type="InterPro" id="IPR025714">
    <property type="entry name" value="Methyltranfer_dom"/>
</dbReference>
<reference evidence="2 3" key="1">
    <citation type="submission" date="2023-11" db="EMBL/GenBank/DDBJ databases">
        <title>Halocaridina rubra genome assembly.</title>
        <authorList>
            <person name="Smith C."/>
        </authorList>
    </citation>
    <scope>NUCLEOTIDE SEQUENCE [LARGE SCALE GENOMIC DNA]</scope>
    <source>
        <strain evidence="2">EP-1</strain>
        <tissue evidence="2">Whole</tissue>
    </source>
</reference>
<organism evidence="2 3">
    <name type="scientific">Halocaridina rubra</name>
    <name type="common">Hawaiian red shrimp</name>
    <dbReference type="NCBI Taxonomy" id="373956"/>
    <lineage>
        <taxon>Eukaryota</taxon>
        <taxon>Metazoa</taxon>
        <taxon>Ecdysozoa</taxon>
        <taxon>Arthropoda</taxon>
        <taxon>Crustacea</taxon>
        <taxon>Multicrustacea</taxon>
        <taxon>Malacostraca</taxon>
        <taxon>Eumalacostraca</taxon>
        <taxon>Eucarida</taxon>
        <taxon>Decapoda</taxon>
        <taxon>Pleocyemata</taxon>
        <taxon>Caridea</taxon>
        <taxon>Atyoidea</taxon>
        <taxon>Atyidae</taxon>
        <taxon>Halocaridina</taxon>
    </lineage>
</organism>
<dbReference type="PANTHER" id="PTHR32026:SF10">
    <property type="entry name" value="METHYLTRANSFERASE-LIKE PROTEIN 24-RELATED"/>
    <property type="match status" value="1"/>
</dbReference>
<sequence length="250" mass="28947">MSEFLAGATKRVKPPFFFKDLATFVNYAENPRVICPQLRYMGGRRRPTGERDGDKAVCFNPVYNISPNDCIVYSFGISTDWSFDDAMAGLGCQVYSFDHTIGLPSHDRSDRVHFYNIGLAHRDVTQTGQNANYTLMSLTHIMDMLGHLNKTIDYVKIDIEASEIYILQQLAEESVRLLQIKQLGIEMHPMENLHEFVYDLFVLLEYLGFTTFDARRTAVEELWYTVEQYPNLVLSKCYEMAWAQVETIYW</sequence>
<evidence type="ECO:0000313" key="2">
    <source>
        <dbReference type="EMBL" id="KAK7077234.1"/>
    </source>
</evidence>
<feature type="domain" description="Methyltransferase" evidence="1">
    <location>
        <begin position="27"/>
        <end position="212"/>
    </location>
</feature>
<dbReference type="InterPro" id="IPR026913">
    <property type="entry name" value="METTL24"/>
</dbReference>
<dbReference type="Proteomes" id="UP001381693">
    <property type="component" value="Unassembled WGS sequence"/>
</dbReference>
<accession>A0AAN8XDE6</accession>
<keyword evidence="3" id="KW-1185">Reference proteome</keyword>
<name>A0AAN8XDE6_HALRR</name>
<comment type="caution">
    <text evidence="2">The sequence shown here is derived from an EMBL/GenBank/DDBJ whole genome shotgun (WGS) entry which is preliminary data.</text>
</comment>
<dbReference type="Pfam" id="PF13383">
    <property type="entry name" value="Methyltransf_22"/>
    <property type="match status" value="1"/>
</dbReference>
<dbReference type="AlphaFoldDB" id="A0AAN8XDE6"/>
<proteinExistence type="predicted"/>
<dbReference type="PANTHER" id="PTHR32026">
    <property type="entry name" value="METHYLTRANSFERASE-LIKE PROTEIN 24"/>
    <property type="match status" value="1"/>
</dbReference>